<name>A0A9X2JGY6_9BACT</name>
<feature type="transmembrane region" description="Helical" evidence="6">
    <location>
        <begin position="95"/>
        <end position="120"/>
    </location>
</feature>
<dbReference type="Proteomes" id="UP001155241">
    <property type="component" value="Unassembled WGS sequence"/>
</dbReference>
<comment type="caution">
    <text evidence="7">The sequence shown here is derived from an EMBL/GenBank/DDBJ whole genome shotgun (WGS) entry which is preliminary data.</text>
</comment>
<evidence type="ECO:0000313" key="8">
    <source>
        <dbReference type="Proteomes" id="UP001155241"/>
    </source>
</evidence>
<sequence length="293" mass="31650">MFAFIRSTAIDFNKHHCMQMAAAIAYGMIFSLPGLLLISTTTVAYVARTGALGGSEEVEERMVDEIESAVGPINANQIREVIDHSKKMPTSTVGFLIGVGVLLISASGVVAQVQVALNTIWSEASESPRGRNRNFLVKRLLSIASVMVMALLLVASLVMSTLFAAFGETIDPLLPPAVVHGAQWLTGTVTNLLVSWLVFTAIYKWLPDVRVGWKDAWRGGLLTAGMFWVGRSVLAALIARLGIGSAYGAAGSLVVLLSWLYYSAIVFLLGAEMTRHIEDRAIQRRKAKKEDAG</sequence>
<evidence type="ECO:0000256" key="1">
    <source>
        <dbReference type="ARBA" id="ARBA00004651"/>
    </source>
</evidence>
<evidence type="ECO:0000256" key="3">
    <source>
        <dbReference type="ARBA" id="ARBA00022692"/>
    </source>
</evidence>
<protein>
    <submittedName>
        <fullName evidence="7">YihY/virulence factor BrkB family protein</fullName>
    </submittedName>
</protein>
<evidence type="ECO:0000256" key="5">
    <source>
        <dbReference type="ARBA" id="ARBA00023136"/>
    </source>
</evidence>
<dbReference type="AlphaFoldDB" id="A0A9X2JGY6"/>
<keyword evidence="8" id="KW-1185">Reference proteome</keyword>
<feature type="transmembrane region" description="Helical" evidence="6">
    <location>
        <begin position="184"/>
        <end position="206"/>
    </location>
</feature>
<dbReference type="Pfam" id="PF03631">
    <property type="entry name" value="Virul_fac_BrkB"/>
    <property type="match status" value="1"/>
</dbReference>
<dbReference type="InterPro" id="IPR017039">
    <property type="entry name" value="Virul_fac_BrkB"/>
</dbReference>
<evidence type="ECO:0000256" key="2">
    <source>
        <dbReference type="ARBA" id="ARBA00022475"/>
    </source>
</evidence>
<dbReference type="RefSeq" id="WP_252850460.1">
    <property type="nucleotide sequence ID" value="NZ_JAMXLR010000003.1"/>
</dbReference>
<keyword evidence="5 6" id="KW-0472">Membrane</keyword>
<evidence type="ECO:0000256" key="4">
    <source>
        <dbReference type="ARBA" id="ARBA00022989"/>
    </source>
</evidence>
<comment type="subcellular location">
    <subcellularLocation>
        <location evidence="1">Cell membrane</location>
        <topology evidence="1">Multi-pass membrane protein</topology>
    </subcellularLocation>
</comment>
<dbReference type="EMBL" id="JAMXLR010000003">
    <property type="protein sequence ID" value="MCO6042359.1"/>
    <property type="molecule type" value="Genomic_DNA"/>
</dbReference>
<evidence type="ECO:0000256" key="6">
    <source>
        <dbReference type="SAM" id="Phobius"/>
    </source>
</evidence>
<dbReference type="GO" id="GO:0005886">
    <property type="term" value="C:plasma membrane"/>
    <property type="evidence" value="ECO:0007669"/>
    <property type="project" value="UniProtKB-SubCell"/>
</dbReference>
<feature type="transmembrane region" description="Helical" evidence="6">
    <location>
        <begin position="249"/>
        <end position="270"/>
    </location>
</feature>
<keyword evidence="3 6" id="KW-0812">Transmembrane</keyword>
<proteinExistence type="predicted"/>
<dbReference type="PIRSF" id="PIRSF035875">
    <property type="entry name" value="RNase_BN"/>
    <property type="match status" value="1"/>
</dbReference>
<gene>
    <name evidence="7" type="ORF">NG895_00425</name>
</gene>
<dbReference type="PANTHER" id="PTHR30213">
    <property type="entry name" value="INNER MEMBRANE PROTEIN YHJD"/>
    <property type="match status" value="1"/>
</dbReference>
<feature type="transmembrane region" description="Helical" evidence="6">
    <location>
        <begin position="218"/>
        <end position="243"/>
    </location>
</feature>
<evidence type="ECO:0000313" key="7">
    <source>
        <dbReference type="EMBL" id="MCO6042359.1"/>
    </source>
</evidence>
<feature type="transmembrane region" description="Helical" evidence="6">
    <location>
        <begin position="21"/>
        <end position="47"/>
    </location>
</feature>
<dbReference type="PANTHER" id="PTHR30213:SF1">
    <property type="entry name" value="INNER MEMBRANE PROTEIN YHJD"/>
    <property type="match status" value="1"/>
</dbReference>
<organism evidence="7 8">
    <name type="scientific">Aeoliella straminimaris</name>
    <dbReference type="NCBI Taxonomy" id="2954799"/>
    <lineage>
        <taxon>Bacteria</taxon>
        <taxon>Pseudomonadati</taxon>
        <taxon>Planctomycetota</taxon>
        <taxon>Planctomycetia</taxon>
        <taxon>Pirellulales</taxon>
        <taxon>Lacipirellulaceae</taxon>
        <taxon>Aeoliella</taxon>
    </lineage>
</organism>
<keyword evidence="4 6" id="KW-1133">Transmembrane helix</keyword>
<accession>A0A9X2JGY6</accession>
<feature type="transmembrane region" description="Helical" evidence="6">
    <location>
        <begin position="140"/>
        <end position="164"/>
    </location>
</feature>
<keyword evidence="2" id="KW-1003">Cell membrane</keyword>
<reference evidence="7" key="1">
    <citation type="submission" date="2022-06" db="EMBL/GenBank/DDBJ databases">
        <title>Aeoliella straminimaris, a novel planctomycete from sediments.</title>
        <authorList>
            <person name="Vitorino I.R."/>
            <person name="Lage O.M."/>
        </authorList>
    </citation>
    <scope>NUCLEOTIDE SEQUENCE</scope>
    <source>
        <strain evidence="7">ICT_H6.2</strain>
    </source>
</reference>